<dbReference type="SFLD" id="SFLDG01129">
    <property type="entry name" value="C1.5:_HAD__Beta-PGM__Phosphata"/>
    <property type="match status" value="1"/>
</dbReference>
<dbReference type="InterPro" id="IPR023198">
    <property type="entry name" value="PGP-like_dom2"/>
</dbReference>
<keyword evidence="1" id="KW-0378">Hydrolase</keyword>
<evidence type="ECO:0000313" key="1">
    <source>
        <dbReference type="EMBL" id="NNG67852.1"/>
    </source>
</evidence>
<dbReference type="Proteomes" id="UP000529861">
    <property type="component" value="Unassembled WGS sequence"/>
</dbReference>
<protein>
    <submittedName>
        <fullName evidence="1">HAD-IA family hydrolase</fullName>
    </submittedName>
</protein>
<evidence type="ECO:0000313" key="2">
    <source>
        <dbReference type="Proteomes" id="UP000529861"/>
    </source>
</evidence>
<dbReference type="AlphaFoldDB" id="A0A7Y2L9S1"/>
<accession>A0A7Y2L9S1</accession>
<dbReference type="Gene3D" id="3.40.50.1000">
    <property type="entry name" value="HAD superfamily/HAD-like"/>
    <property type="match status" value="1"/>
</dbReference>
<dbReference type="PANTHER" id="PTHR43434">
    <property type="entry name" value="PHOSPHOGLYCOLATE PHOSPHATASE"/>
    <property type="match status" value="1"/>
</dbReference>
<dbReference type="InterPro" id="IPR006439">
    <property type="entry name" value="HAD-SF_hydro_IA"/>
</dbReference>
<dbReference type="EMBL" id="JABEQB010000043">
    <property type="protein sequence ID" value="NNG67852.1"/>
    <property type="molecule type" value="Genomic_DNA"/>
</dbReference>
<dbReference type="GO" id="GO:0008967">
    <property type="term" value="F:phosphoglycolate phosphatase activity"/>
    <property type="evidence" value="ECO:0007669"/>
    <property type="project" value="TreeGrafter"/>
</dbReference>
<dbReference type="Pfam" id="PF13419">
    <property type="entry name" value="HAD_2"/>
    <property type="match status" value="1"/>
</dbReference>
<dbReference type="GO" id="GO:0006281">
    <property type="term" value="P:DNA repair"/>
    <property type="evidence" value="ECO:0007669"/>
    <property type="project" value="TreeGrafter"/>
</dbReference>
<dbReference type="Gene3D" id="1.10.150.240">
    <property type="entry name" value="Putative phosphatase, domain 2"/>
    <property type="match status" value="1"/>
</dbReference>
<comment type="caution">
    <text evidence="1">The sequence shown here is derived from an EMBL/GenBank/DDBJ whole genome shotgun (WGS) entry which is preliminary data.</text>
</comment>
<dbReference type="PRINTS" id="PR00413">
    <property type="entry name" value="HADHALOGNASE"/>
</dbReference>
<dbReference type="FunFam" id="3.40.50.1000:FF:000022">
    <property type="entry name" value="Phosphoglycolate phosphatase"/>
    <property type="match status" value="1"/>
</dbReference>
<dbReference type="PANTHER" id="PTHR43434:SF1">
    <property type="entry name" value="PHOSPHOGLYCOLATE PHOSPHATASE"/>
    <property type="match status" value="1"/>
</dbReference>
<dbReference type="InterPro" id="IPR036412">
    <property type="entry name" value="HAD-like_sf"/>
</dbReference>
<reference evidence="1 2" key="1">
    <citation type="submission" date="2020-04" db="EMBL/GenBank/DDBJ databases">
        <title>Draft genome sequence of Caldanaerobacter sunterraneus. strain 1523vc isolated from Griffin hot spring, Kamchatka, Russia.</title>
        <authorList>
            <person name="Toshchakov S.V."/>
            <person name="Podosokorskaya O.A."/>
            <person name="Kublanov I.V."/>
            <person name="Korzhenkov A."/>
            <person name="Patrushev M.V."/>
        </authorList>
    </citation>
    <scope>NUCLEOTIDE SEQUENCE [LARGE SCALE GENOMIC DNA]</scope>
    <source>
        <strain evidence="1 2">1523vc</strain>
    </source>
</reference>
<dbReference type="SFLD" id="SFLDS00003">
    <property type="entry name" value="Haloacid_Dehalogenase"/>
    <property type="match status" value="1"/>
</dbReference>
<dbReference type="SFLD" id="SFLDG01135">
    <property type="entry name" value="C1.5.6:_HAD__Beta-PGM__Phospha"/>
    <property type="match status" value="1"/>
</dbReference>
<proteinExistence type="predicted"/>
<dbReference type="InterPro" id="IPR041492">
    <property type="entry name" value="HAD_2"/>
</dbReference>
<dbReference type="RefSeq" id="WP_170271578.1">
    <property type="nucleotide sequence ID" value="NZ_JABEQB010000043.1"/>
</dbReference>
<dbReference type="SUPFAM" id="SSF56784">
    <property type="entry name" value="HAD-like"/>
    <property type="match status" value="1"/>
</dbReference>
<name>A0A7Y2L9S1_9THEO</name>
<dbReference type="GO" id="GO:0005829">
    <property type="term" value="C:cytosol"/>
    <property type="evidence" value="ECO:0007669"/>
    <property type="project" value="TreeGrafter"/>
</dbReference>
<sequence>MNVKAVIFDLDGTLIDSKKDIVIAANRAFSEFNLPTLPEEILASFIGNGAEAVIKGGLGEKNMHLFDRVFSRFEKIYGESCTNYTSLFPGVRETLNFLKERKINIGIATLKRRILTEKILQHFRIEKYFSAVLCLEDVKNIKPHSEIIEKLLQKINNVPEETLYIGDSEVDVLCGKNARVYTCAVTYGTGDLQFIVALQPDFIITDLTKLIILLS</sequence>
<organism evidence="1 2">
    <name type="scientific">Caldanaerobacter subterraneus</name>
    <dbReference type="NCBI Taxonomy" id="911092"/>
    <lineage>
        <taxon>Bacteria</taxon>
        <taxon>Bacillati</taxon>
        <taxon>Bacillota</taxon>
        <taxon>Clostridia</taxon>
        <taxon>Thermoanaerobacterales</taxon>
        <taxon>Thermoanaerobacteraceae</taxon>
        <taxon>Caldanaerobacter</taxon>
    </lineage>
</organism>
<gene>
    <name evidence="1" type="ORF">HKI81_11740</name>
</gene>
<dbReference type="InterPro" id="IPR050155">
    <property type="entry name" value="HAD-like_hydrolase_sf"/>
</dbReference>
<dbReference type="NCBIfam" id="TIGR01549">
    <property type="entry name" value="HAD-SF-IA-v1"/>
    <property type="match status" value="1"/>
</dbReference>
<dbReference type="InterPro" id="IPR023214">
    <property type="entry name" value="HAD_sf"/>
</dbReference>